<dbReference type="GO" id="GO:0008961">
    <property type="term" value="F:phosphatidylglycerol-prolipoprotein diacylglyceryl transferase activity"/>
    <property type="evidence" value="ECO:0007669"/>
    <property type="project" value="InterPro"/>
</dbReference>
<proteinExistence type="predicted"/>
<dbReference type="EMBL" id="MJUW02000078">
    <property type="protein sequence ID" value="OQD45689.1"/>
    <property type="molecule type" value="Genomic_DNA"/>
</dbReference>
<keyword evidence="1" id="KW-0472">Membrane</keyword>
<gene>
    <name evidence="2" type="ORF">BIY37_07145</name>
</gene>
<organism evidence="2 3">
    <name type="scientific">Candidatus Brocadia sapporoensis</name>
    <dbReference type="NCBI Taxonomy" id="392547"/>
    <lineage>
        <taxon>Bacteria</taxon>
        <taxon>Pseudomonadati</taxon>
        <taxon>Planctomycetota</taxon>
        <taxon>Candidatus Brocadiia</taxon>
        <taxon>Candidatus Brocadiales</taxon>
        <taxon>Candidatus Brocadiaceae</taxon>
        <taxon>Candidatus Brocadia</taxon>
    </lineage>
</organism>
<keyword evidence="2" id="KW-0808">Transferase</keyword>
<keyword evidence="1" id="KW-0812">Transmembrane</keyword>
<evidence type="ECO:0000256" key="1">
    <source>
        <dbReference type="SAM" id="Phobius"/>
    </source>
</evidence>
<dbReference type="GO" id="GO:0005886">
    <property type="term" value="C:plasma membrane"/>
    <property type="evidence" value="ECO:0007669"/>
    <property type="project" value="InterPro"/>
</dbReference>
<evidence type="ECO:0000313" key="2">
    <source>
        <dbReference type="EMBL" id="OQD45689.1"/>
    </source>
</evidence>
<dbReference type="Pfam" id="PF01790">
    <property type="entry name" value="LGT"/>
    <property type="match status" value="1"/>
</dbReference>
<dbReference type="Proteomes" id="UP000242219">
    <property type="component" value="Unassembled WGS sequence"/>
</dbReference>
<feature type="transmembrane region" description="Helical" evidence="1">
    <location>
        <begin position="306"/>
        <end position="330"/>
    </location>
</feature>
<feature type="transmembrane region" description="Helical" evidence="1">
    <location>
        <begin position="78"/>
        <end position="97"/>
    </location>
</feature>
<feature type="transmembrane region" description="Helical" evidence="1">
    <location>
        <begin position="6"/>
        <end position="22"/>
    </location>
</feature>
<dbReference type="AlphaFoldDB" id="A0A1V6LZW3"/>
<protein>
    <submittedName>
        <fullName evidence="2">Prolipoprotein diacylglyceryl transferase</fullName>
    </submittedName>
</protein>
<feature type="transmembrane region" description="Helical" evidence="1">
    <location>
        <begin position="142"/>
        <end position="160"/>
    </location>
</feature>
<keyword evidence="1" id="KW-1133">Transmembrane helix</keyword>
<accession>A0A1V6LZW3</accession>
<dbReference type="GO" id="GO:0042158">
    <property type="term" value="P:lipoprotein biosynthetic process"/>
    <property type="evidence" value="ECO:0007669"/>
    <property type="project" value="InterPro"/>
</dbReference>
<feature type="transmembrane region" description="Helical" evidence="1">
    <location>
        <begin position="215"/>
        <end position="237"/>
    </location>
</feature>
<keyword evidence="3" id="KW-1185">Reference proteome</keyword>
<reference evidence="2 3" key="1">
    <citation type="journal article" date="2016" name="Genome Announc.">
        <title>Draft Genome Sequence of the Anaerobic Ammonium-Oxidizing Bacterium 'Candidatus Brocadia sp. 40'.</title>
        <authorList>
            <person name="Ali M."/>
            <person name="Haroon M.F."/>
            <person name="Narita Y."/>
            <person name="Zhang L."/>
            <person name="Rangel Shaw D."/>
            <person name="Okabe S."/>
            <person name="Saikaly P.E."/>
        </authorList>
    </citation>
    <scope>NUCLEOTIDE SEQUENCE [LARGE SCALE GENOMIC DNA]</scope>
    <source>
        <strain evidence="2 3">40</strain>
    </source>
</reference>
<dbReference type="RefSeq" id="WP_070067139.1">
    <property type="nucleotide sequence ID" value="NZ_MJUW02000078.1"/>
</dbReference>
<feature type="transmembrane region" description="Helical" evidence="1">
    <location>
        <begin position="51"/>
        <end position="72"/>
    </location>
</feature>
<feature type="transmembrane region" description="Helical" evidence="1">
    <location>
        <begin position="243"/>
        <end position="263"/>
    </location>
</feature>
<name>A0A1V6LZW3_9BACT</name>
<sequence>MANGLFVFVLAAFFIVLLRWSFKTLPGEGWQIVASVPVFKEESGCWRGVNLTYYGLLVASAYDVAGVILFILLGTLKIPLTGIFVMVLTLLLICVPASRFIAKIVEKKLYTFTIGGASFVGILIIPWALWLTNVTLGARSNFHIPLVPFLAAFVISYSFGETIGRLACISFGCCYGKPLSQSHPILRRIFDKYCFTFSGKTKKIAYESSLDGVKVIPIQAITSILYLITGIFSMLLFLQSRYIVAFILTVVVTQAWRAFSEIFRADYRGGRRISVYQIMAIISIVYSLGIGYFSPSASVTQTDVRIGLVSLWNPSVISFFFLLWVAIFLYTGRSTVTGSTLTFHVHRDRV</sequence>
<feature type="transmembrane region" description="Helical" evidence="1">
    <location>
        <begin position="275"/>
        <end position="294"/>
    </location>
</feature>
<feature type="transmembrane region" description="Helical" evidence="1">
    <location>
        <begin position="109"/>
        <end position="130"/>
    </location>
</feature>
<comment type="caution">
    <text evidence="2">The sequence shown here is derived from an EMBL/GenBank/DDBJ whole genome shotgun (WGS) entry which is preliminary data.</text>
</comment>
<dbReference type="InterPro" id="IPR001640">
    <property type="entry name" value="Lgt"/>
</dbReference>
<evidence type="ECO:0000313" key="3">
    <source>
        <dbReference type="Proteomes" id="UP000242219"/>
    </source>
</evidence>